<name>A0A1H7XB19_9FLAO</name>
<dbReference type="PROSITE" id="PS51760">
    <property type="entry name" value="GH10_2"/>
    <property type="match status" value="1"/>
</dbReference>
<keyword evidence="8" id="KW-0858">Xylan degradation</keyword>
<evidence type="ECO:0000256" key="2">
    <source>
        <dbReference type="ARBA" id="ARBA00023277"/>
    </source>
</evidence>
<sequence>MNMKRIILFSLMTLAVSNVGAQKSDNSLKKAFKDKFYIGTAMSLPQINGTDVKSDQIITSQFSSIVAENCMKSMFLQPQEGKFFFDDADRFVSFGEKNNMFIIGHTLIWHSQLPKWFFVDKDGKNVSAEVLKQRMKSHITTVVSRYKGRVKGWDVVNEAIMEDGTYRKSKFYEILGEEFIPLAFQYAHEADPNAELYYNDYNEWFPEKVKTVLNIVRKMKSRGIRVDGVGMQTHVGLDNPKLAEYEKALVDYAAAGVKVNITEMEISALPSPWGTSANISDKVEYDAKMNPYTKGLPENVQKDWENRYLSFFRLFIKHQDKIRRVTLWGVTDNQSWKNDFPVKGRTDYPLLFERNFKAKPVVGKIIQLTKENNITKPQKPQKK</sequence>
<dbReference type="PANTHER" id="PTHR31490:SF90">
    <property type="entry name" value="ENDO-1,4-BETA-XYLANASE A"/>
    <property type="match status" value="1"/>
</dbReference>
<evidence type="ECO:0000256" key="4">
    <source>
        <dbReference type="ARBA" id="ARBA00023326"/>
    </source>
</evidence>
<keyword evidence="1 5" id="KW-0378">Hydrolase</keyword>
<dbReference type="InterPro" id="IPR017853">
    <property type="entry name" value="GH"/>
</dbReference>
<gene>
    <name evidence="8" type="ORF">SAMN05421856_102293</name>
</gene>
<keyword evidence="2 5" id="KW-0119">Carbohydrate metabolism</keyword>
<comment type="catalytic activity">
    <reaction evidence="5">
        <text>Endohydrolysis of (1-&gt;4)-beta-D-xylosidic linkages in xylans.</text>
        <dbReference type="EC" id="3.2.1.8"/>
    </reaction>
</comment>
<dbReference type="SMART" id="SM00633">
    <property type="entry name" value="Glyco_10"/>
    <property type="match status" value="1"/>
</dbReference>
<evidence type="ECO:0000256" key="6">
    <source>
        <dbReference type="SAM" id="SignalP"/>
    </source>
</evidence>
<dbReference type="InterPro" id="IPR044846">
    <property type="entry name" value="GH10"/>
</dbReference>
<organism evidence="8 9">
    <name type="scientific">Chryseobacterium taichungense</name>
    <dbReference type="NCBI Taxonomy" id="295069"/>
    <lineage>
        <taxon>Bacteria</taxon>
        <taxon>Pseudomonadati</taxon>
        <taxon>Bacteroidota</taxon>
        <taxon>Flavobacteriia</taxon>
        <taxon>Flavobacteriales</taxon>
        <taxon>Weeksellaceae</taxon>
        <taxon>Chryseobacterium group</taxon>
        <taxon>Chryseobacterium</taxon>
    </lineage>
</organism>
<dbReference type="EC" id="3.2.1.8" evidence="5"/>
<dbReference type="Pfam" id="PF00331">
    <property type="entry name" value="Glyco_hydro_10"/>
    <property type="match status" value="1"/>
</dbReference>
<dbReference type="PANTHER" id="PTHR31490">
    <property type="entry name" value="GLYCOSYL HYDROLASE"/>
    <property type="match status" value="1"/>
</dbReference>
<dbReference type="AlphaFoldDB" id="A0A1H7XB19"/>
<dbReference type="EMBL" id="FOBV01000002">
    <property type="protein sequence ID" value="SEM30387.1"/>
    <property type="molecule type" value="Genomic_DNA"/>
</dbReference>
<evidence type="ECO:0000256" key="3">
    <source>
        <dbReference type="ARBA" id="ARBA00023295"/>
    </source>
</evidence>
<dbReference type="InterPro" id="IPR001000">
    <property type="entry name" value="GH10_dom"/>
</dbReference>
<accession>A0A1H7XB19</accession>
<keyword evidence="4 5" id="KW-0624">Polysaccharide degradation</keyword>
<keyword evidence="9" id="KW-1185">Reference proteome</keyword>
<feature type="chain" id="PRO_5011582347" description="Beta-xylanase" evidence="6">
    <location>
        <begin position="22"/>
        <end position="383"/>
    </location>
</feature>
<dbReference type="GO" id="GO:0031176">
    <property type="term" value="F:endo-1,4-beta-xylanase activity"/>
    <property type="evidence" value="ECO:0007669"/>
    <property type="project" value="UniProtKB-EC"/>
</dbReference>
<comment type="similarity">
    <text evidence="5">Belongs to the glycosyl hydrolase 10 (cellulase F) family.</text>
</comment>
<feature type="domain" description="GH10" evidence="7">
    <location>
        <begin position="22"/>
        <end position="368"/>
    </location>
</feature>
<dbReference type="PRINTS" id="PR00134">
    <property type="entry name" value="GLHYDRLASE10"/>
</dbReference>
<dbReference type="GO" id="GO:0045493">
    <property type="term" value="P:xylan catabolic process"/>
    <property type="evidence" value="ECO:0007669"/>
    <property type="project" value="UniProtKB-KW"/>
</dbReference>
<evidence type="ECO:0000256" key="1">
    <source>
        <dbReference type="ARBA" id="ARBA00022801"/>
    </source>
</evidence>
<proteinExistence type="inferred from homology"/>
<dbReference type="Gene3D" id="3.20.20.80">
    <property type="entry name" value="Glycosidases"/>
    <property type="match status" value="1"/>
</dbReference>
<evidence type="ECO:0000313" key="9">
    <source>
        <dbReference type="Proteomes" id="UP000199450"/>
    </source>
</evidence>
<evidence type="ECO:0000256" key="5">
    <source>
        <dbReference type="RuleBase" id="RU361174"/>
    </source>
</evidence>
<dbReference type="Proteomes" id="UP000199450">
    <property type="component" value="Unassembled WGS sequence"/>
</dbReference>
<feature type="signal peptide" evidence="6">
    <location>
        <begin position="1"/>
        <end position="21"/>
    </location>
</feature>
<reference evidence="9" key="1">
    <citation type="submission" date="2016-10" db="EMBL/GenBank/DDBJ databases">
        <authorList>
            <person name="Varghese N."/>
            <person name="Submissions S."/>
        </authorList>
    </citation>
    <scope>NUCLEOTIDE SEQUENCE [LARGE SCALE GENOMIC DNA]</scope>
    <source>
        <strain evidence="9">DSM 17453</strain>
    </source>
</reference>
<keyword evidence="6" id="KW-0732">Signal</keyword>
<dbReference type="OrthoDB" id="9809277at2"/>
<evidence type="ECO:0000313" key="8">
    <source>
        <dbReference type="EMBL" id="SEM30387.1"/>
    </source>
</evidence>
<protein>
    <recommendedName>
        <fullName evidence="5">Beta-xylanase</fullName>
        <ecNumber evidence="5">3.2.1.8</ecNumber>
    </recommendedName>
</protein>
<dbReference type="SUPFAM" id="SSF51445">
    <property type="entry name" value="(Trans)glycosidases"/>
    <property type="match status" value="1"/>
</dbReference>
<dbReference type="STRING" id="295069.SAMN05421856_102293"/>
<evidence type="ECO:0000259" key="7">
    <source>
        <dbReference type="PROSITE" id="PS51760"/>
    </source>
</evidence>
<keyword evidence="3 5" id="KW-0326">Glycosidase</keyword>